<comment type="caution">
    <text evidence="2">The sequence shown here is derived from an EMBL/GenBank/DDBJ whole genome shotgun (WGS) entry which is preliminary data.</text>
</comment>
<feature type="signal peptide" evidence="1">
    <location>
        <begin position="1"/>
        <end position="25"/>
    </location>
</feature>
<keyword evidence="1" id="KW-0732">Signal</keyword>
<reference evidence="2 3" key="1">
    <citation type="submission" date="2024-03" db="EMBL/GenBank/DDBJ databases">
        <title>Human intestinal bacterial collection.</title>
        <authorList>
            <person name="Pauvert C."/>
            <person name="Hitch T.C.A."/>
            <person name="Clavel T."/>
        </authorList>
    </citation>
    <scope>NUCLEOTIDE SEQUENCE [LARGE SCALE GENOMIC DNA]</scope>
    <source>
        <strain evidence="2 3">CLA-AA-H95</strain>
    </source>
</reference>
<dbReference type="EMBL" id="JBBMEI010000117">
    <property type="protein sequence ID" value="MEQ2360261.1"/>
    <property type="molecule type" value="Genomic_DNA"/>
</dbReference>
<proteinExistence type="predicted"/>
<organism evidence="2 3">
    <name type="scientific">Blautia intestinihominis</name>
    <dbReference type="NCBI Taxonomy" id="3133152"/>
    <lineage>
        <taxon>Bacteria</taxon>
        <taxon>Bacillati</taxon>
        <taxon>Bacillota</taxon>
        <taxon>Clostridia</taxon>
        <taxon>Lachnospirales</taxon>
        <taxon>Lachnospiraceae</taxon>
        <taxon>Blautia</taxon>
    </lineage>
</organism>
<dbReference type="RefSeq" id="WP_349078701.1">
    <property type="nucleotide sequence ID" value="NZ_JBBMEI010000117.1"/>
</dbReference>
<evidence type="ECO:0000256" key="1">
    <source>
        <dbReference type="SAM" id="SignalP"/>
    </source>
</evidence>
<keyword evidence="3" id="KW-1185">Reference proteome</keyword>
<gene>
    <name evidence="2" type="ORF">WMO75_18415</name>
</gene>
<protein>
    <recommendedName>
        <fullName evidence="4">DUF5626 domain-containing protein</fullName>
    </recommendedName>
</protein>
<feature type="chain" id="PRO_5045099370" description="DUF5626 domain-containing protein" evidence="1">
    <location>
        <begin position="26"/>
        <end position="172"/>
    </location>
</feature>
<sequence>MKKKNMLMCFLILVCTLFFALPVQARTTEVSRVMNRKMSSAAYELGMRHVPSMNRRSSVNFYNRTVRSTRVTYAAKGKYSSNCSYLQGETYYKNKAGRWNVCIRDRSLSLYGVKVGMTPANAYQRFTRYKWRRVWQGRTGSMYIKGAKVISISIRNGKITNMSYQWQMESEY</sequence>
<evidence type="ECO:0008006" key="4">
    <source>
        <dbReference type="Google" id="ProtNLM"/>
    </source>
</evidence>
<accession>A0ABV1AQC9</accession>
<name>A0ABV1AQC9_9FIRM</name>
<dbReference type="Proteomes" id="UP001446032">
    <property type="component" value="Unassembled WGS sequence"/>
</dbReference>
<evidence type="ECO:0000313" key="3">
    <source>
        <dbReference type="Proteomes" id="UP001446032"/>
    </source>
</evidence>
<evidence type="ECO:0000313" key="2">
    <source>
        <dbReference type="EMBL" id="MEQ2360261.1"/>
    </source>
</evidence>